<evidence type="ECO:0000313" key="1">
    <source>
        <dbReference type="EMBL" id="GEB46000.1"/>
    </source>
</evidence>
<proteinExistence type="predicted"/>
<organism evidence="1 2">
    <name type="scientific">Microbacterium testaceum</name>
    <name type="common">Aureobacterium testaceum</name>
    <name type="synonym">Brevibacterium testaceum</name>
    <dbReference type="NCBI Taxonomy" id="2033"/>
    <lineage>
        <taxon>Bacteria</taxon>
        <taxon>Bacillati</taxon>
        <taxon>Actinomycetota</taxon>
        <taxon>Actinomycetes</taxon>
        <taxon>Micrococcales</taxon>
        <taxon>Microbacteriaceae</taxon>
        <taxon>Microbacterium</taxon>
    </lineage>
</organism>
<dbReference type="EMBL" id="BJML01000005">
    <property type="protein sequence ID" value="GEB46000.1"/>
    <property type="molecule type" value="Genomic_DNA"/>
</dbReference>
<protein>
    <submittedName>
        <fullName evidence="1">Uncharacterized protein</fullName>
    </submittedName>
</protein>
<comment type="caution">
    <text evidence="1">The sequence shown here is derived from an EMBL/GenBank/DDBJ whole genome shotgun (WGS) entry which is preliminary data.</text>
</comment>
<sequence length="74" mass="8488">MQEKLVQPVAIQEGAIFRVRLWVPPSADGFAWQVDDWELTNGDLDQALRWADEHAQGNPYELFVRAGSLDFCRL</sequence>
<dbReference type="Proteomes" id="UP000319525">
    <property type="component" value="Unassembled WGS sequence"/>
</dbReference>
<name>A0A4Y3QPH4_MICTE</name>
<reference evidence="1 2" key="1">
    <citation type="submission" date="2019-06" db="EMBL/GenBank/DDBJ databases">
        <title>Whole genome shotgun sequence of Microbacterium testaceum NBRC 12675.</title>
        <authorList>
            <person name="Hosoyama A."/>
            <person name="Uohara A."/>
            <person name="Ohji S."/>
            <person name="Ichikawa N."/>
        </authorList>
    </citation>
    <scope>NUCLEOTIDE SEQUENCE [LARGE SCALE GENOMIC DNA]</scope>
    <source>
        <strain evidence="1 2">NBRC 12675</strain>
    </source>
</reference>
<gene>
    <name evidence="1" type="ORF">MTE01_19450</name>
</gene>
<accession>A0A4Y3QPH4</accession>
<dbReference type="AlphaFoldDB" id="A0A4Y3QPH4"/>
<evidence type="ECO:0000313" key="2">
    <source>
        <dbReference type="Proteomes" id="UP000319525"/>
    </source>
</evidence>